<evidence type="ECO:0000313" key="1">
    <source>
        <dbReference type="EMBL" id="GMF48179.1"/>
    </source>
</evidence>
<name>A0A9W7D2E4_9STRA</name>
<dbReference type="AlphaFoldDB" id="A0A9W7D2E4"/>
<proteinExistence type="predicted"/>
<evidence type="ECO:0000313" key="2">
    <source>
        <dbReference type="Proteomes" id="UP001165121"/>
    </source>
</evidence>
<reference evidence="1" key="1">
    <citation type="submission" date="2023-04" db="EMBL/GenBank/DDBJ databases">
        <title>Phytophthora fragariaefolia NBRC 109709.</title>
        <authorList>
            <person name="Ichikawa N."/>
            <person name="Sato H."/>
            <person name="Tonouchi N."/>
        </authorList>
    </citation>
    <scope>NUCLEOTIDE SEQUENCE</scope>
    <source>
        <strain evidence="1">NBRC 109709</strain>
    </source>
</reference>
<protein>
    <submittedName>
        <fullName evidence="1">Unnamed protein product</fullName>
    </submittedName>
</protein>
<dbReference type="EMBL" id="BSXT01002285">
    <property type="protein sequence ID" value="GMF48179.1"/>
    <property type="molecule type" value="Genomic_DNA"/>
</dbReference>
<dbReference type="OrthoDB" id="88752at2759"/>
<gene>
    <name evidence="1" type="ORF">Pfra01_001849700</name>
</gene>
<sequence length="127" mass="14240">MWNVESMKNPPGYTFVCQPADTSWNKPLKDYLRSNWGDQMLTQLKQTSDQAKLIERPLIAACTDNVMPGPQWEEIFRLARKCNVEHDALARHPVIDPAKGIEVISASFAAANTPIDPESDIPSSEED</sequence>
<keyword evidence="2" id="KW-1185">Reference proteome</keyword>
<comment type="caution">
    <text evidence="1">The sequence shown here is derived from an EMBL/GenBank/DDBJ whole genome shotgun (WGS) entry which is preliminary data.</text>
</comment>
<dbReference type="Proteomes" id="UP001165121">
    <property type="component" value="Unassembled WGS sequence"/>
</dbReference>
<organism evidence="1 2">
    <name type="scientific">Phytophthora fragariaefolia</name>
    <dbReference type="NCBI Taxonomy" id="1490495"/>
    <lineage>
        <taxon>Eukaryota</taxon>
        <taxon>Sar</taxon>
        <taxon>Stramenopiles</taxon>
        <taxon>Oomycota</taxon>
        <taxon>Peronosporomycetes</taxon>
        <taxon>Peronosporales</taxon>
        <taxon>Peronosporaceae</taxon>
        <taxon>Phytophthora</taxon>
    </lineage>
</organism>
<accession>A0A9W7D2E4</accession>